<dbReference type="Pfam" id="PF22486">
    <property type="entry name" value="MATH_2"/>
    <property type="match status" value="1"/>
</dbReference>
<organism evidence="3 4">
    <name type="scientific">Eutrema salsugineum</name>
    <name type="common">Saltwater cress</name>
    <name type="synonym">Sisymbrium salsugineum</name>
    <dbReference type="NCBI Taxonomy" id="72664"/>
    <lineage>
        <taxon>Eukaryota</taxon>
        <taxon>Viridiplantae</taxon>
        <taxon>Streptophyta</taxon>
        <taxon>Embryophyta</taxon>
        <taxon>Tracheophyta</taxon>
        <taxon>Spermatophyta</taxon>
        <taxon>Magnoliopsida</taxon>
        <taxon>eudicotyledons</taxon>
        <taxon>Gunneridae</taxon>
        <taxon>Pentapetalae</taxon>
        <taxon>rosids</taxon>
        <taxon>malvids</taxon>
        <taxon>Brassicales</taxon>
        <taxon>Brassicaceae</taxon>
        <taxon>Eutremeae</taxon>
        <taxon>Eutrema</taxon>
    </lineage>
</organism>
<dbReference type="KEGG" id="eus:EUTSA_v10026867mg"/>
<dbReference type="InterPro" id="IPR050804">
    <property type="entry name" value="MCC"/>
</dbReference>
<evidence type="ECO:0000256" key="1">
    <source>
        <dbReference type="ARBA" id="ARBA00023054"/>
    </source>
</evidence>
<proteinExistence type="predicted"/>
<sequence>MEDQEQTSFTFEIDNFLEKESVISSPNFLSGGCEWVVEVYPKGMDSYIDDHLSLALVVANPETLRLGWKRRANFSLVLLNQSGKVLYSGHGFNKLFCAHFTRQGNSKTLPLKKLQEKGFLENNKLIVKVEVKVVEVVDESDVTGNEMLDVDGFQVLYTQAISVNSLFTQYPDIAENFRPKSQLVKTAYMNLLLGLIETLDKPPHSISDTELSNAHSELIELTEAGFKLDWLKKKLNGVYLERKKENVDVSPDQEFKEEINNAKSIAKDLLEVVVHSWNEWKVRLGFAHPHKKSSNAFFNVWYDWSNSDVEVTAIKSIHGTSPTNILSITKLYQENGSTAFEFATLNTTTPSDVRYQKIEKF</sequence>
<dbReference type="EMBL" id="KI517384">
    <property type="protein sequence ID" value="ESQ55194.1"/>
    <property type="molecule type" value="Genomic_DNA"/>
</dbReference>
<dbReference type="AlphaFoldDB" id="V4MFD2"/>
<protein>
    <recommendedName>
        <fullName evidence="2">MATH domain-containing protein</fullName>
    </recommendedName>
</protein>
<accession>V4MFD2</accession>
<dbReference type="Gene3D" id="2.60.210.10">
    <property type="entry name" value="Apoptosis, Tumor Necrosis Factor Receptor Associated Protein 2, Chain A"/>
    <property type="match status" value="1"/>
</dbReference>
<feature type="domain" description="MATH" evidence="2">
    <location>
        <begin position="6"/>
        <end position="131"/>
    </location>
</feature>
<dbReference type="Gramene" id="ESQ55194">
    <property type="protein sequence ID" value="ESQ55194"/>
    <property type="gene ID" value="EUTSA_v10026867mg"/>
</dbReference>
<name>V4MFD2_EUTSA</name>
<dbReference type="SUPFAM" id="SSF49599">
    <property type="entry name" value="TRAF domain-like"/>
    <property type="match status" value="1"/>
</dbReference>
<dbReference type="CDD" id="cd00121">
    <property type="entry name" value="MATH"/>
    <property type="match status" value="1"/>
</dbReference>
<dbReference type="OMA" id="CAHFTRQ"/>
<dbReference type="PANTHER" id="PTHR46236">
    <property type="entry name" value="TRAF-LIKE SUPERFAMILY PROTEIN"/>
    <property type="match status" value="1"/>
</dbReference>
<evidence type="ECO:0000313" key="4">
    <source>
        <dbReference type="Proteomes" id="UP000030689"/>
    </source>
</evidence>
<evidence type="ECO:0000259" key="2">
    <source>
        <dbReference type="PROSITE" id="PS50144"/>
    </source>
</evidence>
<dbReference type="eggNOG" id="KOG1987">
    <property type="taxonomic scope" value="Eukaryota"/>
</dbReference>
<dbReference type="InterPro" id="IPR008974">
    <property type="entry name" value="TRAF-like"/>
</dbReference>
<gene>
    <name evidence="3" type="ORF">EUTSA_v10026867mg</name>
</gene>
<reference evidence="3 4" key="1">
    <citation type="journal article" date="2013" name="Front. Plant Sci.">
        <title>The Reference Genome of the Halophytic Plant Eutrema salsugineum.</title>
        <authorList>
            <person name="Yang R."/>
            <person name="Jarvis D.E."/>
            <person name="Chen H."/>
            <person name="Beilstein M.A."/>
            <person name="Grimwood J."/>
            <person name="Jenkins J."/>
            <person name="Shu S."/>
            <person name="Prochnik S."/>
            <person name="Xin M."/>
            <person name="Ma C."/>
            <person name="Schmutz J."/>
            <person name="Wing R.A."/>
            <person name="Mitchell-Olds T."/>
            <person name="Schumaker K.S."/>
            <person name="Wang X."/>
        </authorList>
    </citation>
    <scope>NUCLEOTIDE SEQUENCE [LARGE SCALE GENOMIC DNA]</scope>
</reference>
<evidence type="ECO:0000313" key="3">
    <source>
        <dbReference type="EMBL" id="ESQ55194.1"/>
    </source>
</evidence>
<dbReference type="PANTHER" id="PTHR46236:SF12">
    <property type="entry name" value="MATH DOMAIN-CONTAINING PROTEIN"/>
    <property type="match status" value="1"/>
</dbReference>
<keyword evidence="1" id="KW-0175">Coiled coil</keyword>
<dbReference type="InterPro" id="IPR002083">
    <property type="entry name" value="MATH/TRAF_dom"/>
</dbReference>
<dbReference type="Proteomes" id="UP000030689">
    <property type="component" value="Unassembled WGS sequence"/>
</dbReference>
<dbReference type="SMART" id="SM00061">
    <property type="entry name" value="MATH"/>
    <property type="match status" value="1"/>
</dbReference>
<dbReference type="PROSITE" id="PS50144">
    <property type="entry name" value="MATH"/>
    <property type="match status" value="1"/>
</dbReference>
<keyword evidence="4" id="KW-1185">Reference proteome</keyword>